<evidence type="ECO:0000259" key="7">
    <source>
        <dbReference type="PROSITE" id="PS50922"/>
    </source>
</evidence>
<evidence type="ECO:0000313" key="8">
    <source>
        <dbReference type="EMBL" id="KAK3103779.1"/>
    </source>
</evidence>
<keyword evidence="9" id="KW-1185">Reference proteome</keyword>
<dbReference type="SMART" id="SM00724">
    <property type="entry name" value="TLC"/>
    <property type="match status" value="1"/>
</dbReference>
<accession>A0AA88YQS1</accession>
<evidence type="ECO:0000256" key="3">
    <source>
        <dbReference type="ARBA" id="ARBA00022989"/>
    </source>
</evidence>
<feature type="transmembrane region" description="Helical" evidence="6">
    <location>
        <begin position="229"/>
        <end position="247"/>
    </location>
</feature>
<dbReference type="InterPro" id="IPR006634">
    <property type="entry name" value="TLC-dom"/>
</dbReference>
<comment type="subcellular location">
    <subcellularLocation>
        <location evidence="1">Membrane</location>
        <topology evidence="1">Multi-pass membrane protein</topology>
    </subcellularLocation>
</comment>
<dbReference type="PROSITE" id="PS50922">
    <property type="entry name" value="TLC"/>
    <property type="match status" value="1"/>
</dbReference>
<feature type="transmembrane region" description="Helical" evidence="6">
    <location>
        <begin position="23"/>
        <end position="48"/>
    </location>
</feature>
<feature type="transmembrane region" description="Helical" evidence="6">
    <location>
        <begin position="60"/>
        <end position="84"/>
    </location>
</feature>
<evidence type="ECO:0000256" key="5">
    <source>
        <dbReference type="PROSITE-ProRule" id="PRU00205"/>
    </source>
</evidence>
<evidence type="ECO:0000256" key="1">
    <source>
        <dbReference type="ARBA" id="ARBA00004141"/>
    </source>
</evidence>
<dbReference type="GO" id="GO:0055088">
    <property type="term" value="P:lipid homeostasis"/>
    <property type="evidence" value="ECO:0007669"/>
    <property type="project" value="TreeGrafter"/>
</dbReference>
<feature type="transmembrane region" description="Helical" evidence="6">
    <location>
        <begin position="99"/>
        <end position="121"/>
    </location>
</feature>
<reference evidence="8" key="1">
    <citation type="submission" date="2019-08" db="EMBL/GenBank/DDBJ databases">
        <title>The improved chromosome-level genome for the pearl oyster Pinctada fucata martensii using PacBio sequencing and Hi-C.</title>
        <authorList>
            <person name="Zheng Z."/>
        </authorList>
    </citation>
    <scope>NUCLEOTIDE SEQUENCE</scope>
    <source>
        <strain evidence="8">ZZ-2019</strain>
        <tissue evidence="8">Adductor muscle</tissue>
    </source>
</reference>
<evidence type="ECO:0000256" key="2">
    <source>
        <dbReference type="ARBA" id="ARBA00022692"/>
    </source>
</evidence>
<organism evidence="8 9">
    <name type="scientific">Pinctada imbricata</name>
    <name type="common">Atlantic pearl-oyster</name>
    <name type="synonym">Pinctada martensii</name>
    <dbReference type="NCBI Taxonomy" id="66713"/>
    <lineage>
        <taxon>Eukaryota</taxon>
        <taxon>Metazoa</taxon>
        <taxon>Spiralia</taxon>
        <taxon>Lophotrochozoa</taxon>
        <taxon>Mollusca</taxon>
        <taxon>Bivalvia</taxon>
        <taxon>Autobranchia</taxon>
        <taxon>Pteriomorphia</taxon>
        <taxon>Pterioida</taxon>
        <taxon>Pterioidea</taxon>
        <taxon>Pteriidae</taxon>
        <taxon>Pinctada</taxon>
    </lineage>
</organism>
<keyword evidence="3 6" id="KW-1133">Transmembrane helix</keyword>
<evidence type="ECO:0000256" key="6">
    <source>
        <dbReference type="SAM" id="Phobius"/>
    </source>
</evidence>
<dbReference type="Proteomes" id="UP001186944">
    <property type="component" value="Unassembled WGS sequence"/>
</dbReference>
<dbReference type="Pfam" id="PF03798">
    <property type="entry name" value="TRAM_LAG1_CLN8"/>
    <property type="match status" value="1"/>
</dbReference>
<dbReference type="EMBL" id="VSWD01000005">
    <property type="protein sequence ID" value="KAK3103779.1"/>
    <property type="molecule type" value="Genomic_DNA"/>
</dbReference>
<dbReference type="GO" id="GO:0016020">
    <property type="term" value="C:membrane"/>
    <property type="evidence" value="ECO:0007669"/>
    <property type="project" value="UniProtKB-SubCell"/>
</dbReference>
<feature type="transmembrane region" description="Helical" evidence="6">
    <location>
        <begin position="128"/>
        <end position="148"/>
    </location>
</feature>
<dbReference type="PANTHER" id="PTHR13439">
    <property type="entry name" value="CT120 PROTEIN"/>
    <property type="match status" value="1"/>
</dbReference>
<feature type="domain" description="TLC" evidence="7">
    <location>
        <begin position="59"/>
        <end position="258"/>
    </location>
</feature>
<protein>
    <recommendedName>
        <fullName evidence="7">TLC domain-containing protein</fullName>
    </recommendedName>
</protein>
<comment type="caution">
    <text evidence="8">The sequence shown here is derived from an EMBL/GenBank/DDBJ whole genome shotgun (WGS) entry which is preliminary data.</text>
</comment>
<evidence type="ECO:0000256" key="4">
    <source>
        <dbReference type="ARBA" id="ARBA00023136"/>
    </source>
</evidence>
<name>A0AA88YQS1_PINIB</name>
<proteinExistence type="predicted"/>
<dbReference type="InterPro" id="IPR050846">
    <property type="entry name" value="TLCD"/>
</dbReference>
<dbReference type="AlphaFoldDB" id="A0AA88YQS1"/>
<dbReference type="PANTHER" id="PTHR13439:SF7">
    <property type="entry name" value="PROTEIN CLN8"/>
    <property type="match status" value="1"/>
</dbReference>
<gene>
    <name evidence="8" type="ORF">FSP39_021841</name>
</gene>
<keyword evidence="2 5" id="KW-0812">Transmembrane</keyword>
<sequence length="278" mass="32031">MGLVEHLHPVLAEVDYRNGSTKIVFILSSFMFFLGVAVGTSIFSSLTWTYRNLRAKEKLFWCLAVVRAVYGIFCTVAGIWAIFIDTELEKDVALGTSPSSYFCMTITVGFFLFECIAILISDIIYRKVSILLNIHHWISLLGFSTLMLTEGAHFFGTTGLILEMSTPFSAICWTVLKAGKADTFFWKANQFILVHTFHLRSVVECFLWYKTYQHWDRVWEAMPLPVFSFLYTQLVLVTFLMTPYWTYKKTQQMITPVDWNFEDSEQNKGRNGSAKKVN</sequence>
<keyword evidence="4 5" id="KW-0472">Membrane</keyword>
<evidence type="ECO:0000313" key="9">
    <source>
        <dbReference type="Proteomes" id="UP001186944"/>
    </source>
</evidence>
<dbReference type="GO" id="GO:0005783">
    <property type="term" value="C:endoplasmic reticulum"/>
    <property type="evidence" value="ECO:0007669"/>
    <property type="project" value="TreeGrafter"/>
</dbReference>